<accession>A0A853M6V8</accession>
<protein>
    <submittedName>
        <fullName evidence="2">Uncharacterized protein</fullName>
    </submittedName>
</protein>
<dbReference type="EMBL" id="LZLG01000016">
    <property type="protein sequence ID" value="OBJ64270.1"/>
    <property type="molecule type" value="Genomic_DNA"/>
</dbReference>
<proteinExistence type="predicted"/>
<evidence type="ECO:0000256" key="1">
    <source>
        <dbReference type="SAM" id="MobiDB-lite"/>
    </source>
</evidence>
<comment type="caution">
    <text evidence="2">The sequence shown here is derived from an EMBL/GenBank/DDBJ whole genome shotgun (WGS) entry which is preliminary data.</text>
</comment>
<dbReference type="Proteomes" id="UP000093894">
    <property type="component" value="Unassembled WGS sequence"/>
</dbReference>
<dbReference type="AlphaFoldDB" id="A0A853M6V8"/>
<evidence type="ECO:0000313" key="3">
    <source>
        <dbReference type="Proteomes" id="UP000093894"/>
    </source>
</evidence>
<evidence type="ECO:0000313" key="2">
    <source>
        <dbReference type="EMBL" id="OBJ64270.1"/>
    </source>
</evidence>
<gene>
    <name evidence="2" type="ORF">A5628_21140</name>
</gene>
<sequence>MSRDRFWSGWRRNRGGADASPGAGPRALNDLLKQVEKATQVRRSGLDQVLAELKLHRDAATGAELRSALAWLCNAVTRFGHNPTATRAREVTMAADAVRRAPAG</sequence>
<feature type="region of interest" description="Disordered" evidence="1">
    <location>
        <begin position="1"/>
        <end position="26"/>
    </location>
</feature>
<name>A0A853M6V8_9MYCO</name>
<reference evidence="2 3" key="1">
    <citation type="submission" date="2016-06" db="EMBL/GenBank/DDBJ databases">
        <authorList>
            <person name="Sutton G."/>
            <person name="Brinkac L."/>
            <person name="Sanka R."/>
            <person name="Adams M."/>
            <person name="Lau E."/>
            <person name="Garcia-Basteiro A."/>
            <person name="Lopez-Varela E."/>
            <person name="Palencia S."/>
        </authorList>
    </citation>
    <scope>NUCLEOTIDE SEQUENCE [LARGE SCALE GENOMIC DNA]</scope>
    <source>
        <strain evidence="2 3">1164983.0</strain>
    </source>
</reference>
<organism evidence="2 3">
    <name type="scientific">Mycobacterium colombiense</name>
    <dbReference type="NCBI Taxonomy" id="339268"/>
    <lineage>
        <taxon>Bacteria</taxon>
        <taxon>Bacillati</taxon>
        <taxon>Actinomycetota</taxon>
        <taxon>Actinomycetes</taxon>
        <taxon>Mycobacteriales</taxon>
        <taxon>Mycobacteriaceae</taxon>
        <taxon>Mycobacterium</taxon>
        <taxon>Mycobacterium avium complex (MAC)</taxon>
    </lineage>
</organism>